<dbReference type="InterPro" id="IPR008906">
    <property type="entry name" value="HATC_C_dom"/>
</dbReference>
<proteinExistence type="predicted"/>
<name>A0A916E495_9GLOM</name>
<dbReference type="Pfam" id="PF05699">
    <property type="entry name" value="Dimer_Tnp_hAT"/>
    <property type="match status" value="1"/>
</dbReference>
<dbReference type="OrthoDB" id="2381924at2759"/>
<protein>
    <recommendedName>
        <fullName evidence="1">HAT C-terminal dimerisation domain-containing protein</fullName>
    </recommendedName>
</protein>
<comment type="caution">
    <text evidence="2">The sequence shown here is derived from an EMBL/GenBank/DDBJ whole genome shotgun (WGS) entry which is preliminary data.</text>
</comment>
<evidence type="ECO:0000313" key="2">
    <source>
        <dbReference type="EMBL" id="CAB5361205.1"/>
    </source>
</evidence>
<sequence>MEYYHENGFDDYIEIYKKQITELWEKNYMPAQITINPPNTSNVLVNHIYKKRKFVQSDELDNYLNSPPANIETNTLLYWKLHEKESPNLAKMARDYLAVPGILIFWVIGLN</sequence>
<accession>A0A916E495</accession>
<reference evidence="2" key="1">
    <citation type="submission" date="2020-05" db="EMBL/GenBank/DDBJ databases">
        <authorList>
            <person name="Rincon C."/>
            <person name="Sanders R I."/>
            <person name="Robbins C."/>
            <person name="Chaturvedi A."/>
        </authorList>
    </citation>
    <scope>NUCLEOTIDE SEQUENCE</scope>
    <source>
        <strain evidence="2">CHB12</strain>
    </source>
</reference>
<gene>
    <name evidence="2" type="ORF">CHRIB12_LOCUS8506</name>
</gene>
<feature type="domain" description="HAT C-terminal dimerisation" evidence="1">
    <location>
        <begin position="59"/>
        <end position="100"/>
    </location>
</feature>
<evidence type="ECO:0000259" key="1">
    <source>
        <dbReference type="Pfam" id="PF05699"/>
    </source>
</evidence>
<dbReference type="Proteomes" id="UP000684084">
    <property type="component" value="Unassembled WGS sequence"/>
</dbReference>
<dbReference type="EMBL" id="CAGKOT010000016">
    <property type="protein sequence ID" value="CAB5361205.1"/>
    <property type="molecule type" value="Genomic_DNA"/>
</dbReference>
<organism evidence="2 3">
    <name type="scientific">Rhizophagus irregularis</name>
    <dbReference type="NCBI Taxonomy" id="588596"/>
    <lineage>
        <taxon>Eukaryota</taxon>
        <taxon>Fungi</taxon>
        <taxon>Fungi incertae sedis</taxon>
        <taxon>Mucoromycota</taxon>
        <taxon>Glomeromycotina</taxon>
        <taxon>Glomeromycetes</taxon>
        <taxon>Glomerales</taxon>
        <taxon>Glomeraceae</taxon>
        <taxon>Rhizophagus</taxon>
    </lineage>
</organism>
<evidence type="ECO:0000313" key="3">
    <source>
        <dbReference type="Proteomes" id="UP000684084"/>
    </source>
</evidence>
<dbReference type="GO" id="GO:0046983">
    <property type="term" value="F:protein dimerization activity"/>
    <property type="evidence" value="ECO:0007669"/>
    <property type="project" value="InterPro"/>
</dbReference>
<dbReference type="AlphaFoldDB" id="A0A916E495"/>